<evidence type="ECO:0000256" key="1">
    <source>
        <dbReference type="SAM" id="Phobius"/>
    </source>
</evidence>
<dbReference type="EMBL" id="VUNZ01000001">
    <property type="protein sequence ID" value="KAA2223923.1"/>
    <property type="molecule type" value="Genomic_DNA"/>
</dbReference>
<keyword evidence="1" id="KW-1133">Transmembrane helix</keyword>
<accession>A0A5B2UBV6</accession>
<feature type="transmembrane region" description="Helical" evidence="1">
    <location>
        <begin position="37"/>
        <end position="56"/>
    </location>
</feature>
<dbReference type="OrthoDB" id="1261140at2"/>
<evidence type="ECO:0000313" key="3">
    <source>
        <dbReference type="Proteomes" id="UP000323082"/>
    </source>
</evidence>
<protein>
    <submittedName>
        <fullName evidence="2">Uncharacterized protein</fullName>
    </submittedName>
</protein>
<keyword evidence="1" id="KW-0472">Membrane</keyword>
<feature type="transmembrane region" description="Helical" evidence="1">
    <location>
        <begin position="6"/>
        <end position="25"/>
    </location>
</feature>
<proteinExistence type="predicted"/>
<dbReference type="Proteomes" id="UP000323082">
    <property type="component" value="Unassembled WGS sequence"/>
</dbReference>
<comment type="caution">
    <text evidence="2">The sequence shown here is derived from an EMBL/GenBank/DDBJ whole genome shotgun (WGS) entry which is preliminary data.</text>
</comment>
<name>A0A5B2UBV6_9FLAO</name>
<sequence>MIYIVQIIIALLILSFVIFSFVEIYCKIVKKESRTYWIMLISFALFFLMITVRNHLVKNELVENIKTSTIDQSNSFFSKRELSDIHIVSEKIRVVDKDIYIVLMPQKDTVYMNQDFHDKNKFWVHYKKYEILKITAPVGYIIKN</sequence>
<keyword evidence="1" id="KW-0812">Transmembrane</keyword>
<dbReference type="AlphaFoldDB" id="A0A5B2UBV6"/>
<reference evidence="2 3" key="1">
    <citation type="journal article" date="2015" name="Int. J. Syst. Evol. Microbiol.">
        <title>Chryseobacterium sediminis sp. nov., isolated from a river sediment.</title>
        <authorList>
            <person name="Kampfer P."/>
            <person name="Busse H.J."/>
            <person name="McInroy J.A."/>
            <person name="Glaeser S.P."/>
        </authorList>
    </citation>
    <scope>NUCLEOTIDE SEQUENCE [LARGE SCALE GENOMIC DNA]</scope>
    <source>
        <strain evidence="2 3">IMT-174</strain>
    </source>
</reference>
<evidence type="ECO:0000313" key="2">
    <source>
        <dbReference type="EMBL" id="KAA2223923.1"/>
    </source>
</evidence>
<organism evidence="2 3">
    <name type="scientific">Chryseobacterium sediminis</name>
    <dbReference type="NCBI Taxonomy" id="1679494"/>
    <lineage>
        <taxon>Bacteria</taxon>
        <taxon>Pseudomonadati</taxon>
        <taxon>Bacteroidota</taxon>
        <taxon>Flavobacteriia</taxon>
        <taxon>Flavobacteriales</taxon>
        <taxon>Weeksellaceae</taxon>
        <taxon>Chryseobacterium group</taxon>
        <taxon>Chryseobacterium</taxon>
    </lineage>
</organism>
<gene>
    <name evidence="2" type="ORF">FW780_06930</name>
</gene>
<dbReference type="RefSeq" id="WP_149832825.1">
    <property type="nucleotide sequence ID" value="NZ_VUNZ01000001.1"/>
</dbReference>